<dbReference type="GO" id="GO:0004386">
    <property type="term" value="F:helicase activity"/>
    <property type="evidence" value="ECO:0007669"/>
    <property type="project" value="UniProtKB-KW"/>
</dbReference>
<dbReference type="PROSITE" id="PS51194">
    <property type="entry name" value="HELICASE_CTER"/>
    <property type="match status" value="1"/>
</dbReference>
<feature type="domain" description="Helicase ATP-binding" evidence="13">
    <location>
        <begin position="213"/>
        <end position="402"/>
    </location>
</feature>
<evidence type="ECO:0000259" key="13">
    <source>
        <dbReference type="PROSITE" id="PS51192"/>
    </source>
</evidence>
<dbReference type="Pfam" id="PF00271">
    <property type="entry name" value="Helicase_C"/>
    <property type="match status" value="1"/>
</dbReference>
<keyword evidence="2" id="KW-0648">Protein biosynthesis</keyword>
<dbReference type="InterPro" id="IPR044763">
    <property type="entry name" value="Ded1/Dbp1_DEADc"/>
</dbReference>
<evidence type="ECO:0000256" key="8">
    <source>
        <dbReference type="ARBA" id="ARBA00024358"/>
    </source>
</evidence>
<feature type="domain" description="Helicase C-terminal" evidence="14">
    <location>
        <begin position="413"/>
        <end position="516"/>
    </location>
</feature>
<evidence type="ECO:0000313" key="17">
    <source>
        <dbReference type="Proteomes" id="UP001194696"/>
    </source>
</evidence>
<dbReference type="EC" id="3.6.4.13" evidence="1"/>
<feature type="short sequence motif" description="Q motif" evidence="10">
    <location>
        <begin position="182"/>
        <end position="210"/>
    </location>
</feature>
<keyword evidence="17" id="KW-1185">Reference proteome</keyword>
<dbReference type="InterPro" id="IPR014001">
    <property type="entry name" value="Helicase_ATP-bd"/>
</dbReference>
<evidence type="ECO:0000256" key="10">
    <source>
        <dbReference type="PROSITE-ProRule" id="PRU00552"/>
    </source>
</evidence>
<dbReference type="EMBL" id="JAAAIM010001604">
    <property type="protein sequence ID" value="KAG0277135.1"/>
    <property type="molecule type" value="Genomic_DNA"/>
</dbReference>
<gene>
    <name evidence="16" type="primary">DDX3X</name>
    <name evidence="16" type="ORF">BGZ96_003003</name>
</gene>
<name>A0ABQ7JJX2_9FUNG</name>
<evidence type="ECO:0000256" key="3">
    <source>
        <dbReference type="ARBA" id="ARBA00022741"/>
    </source>
</evidence>
<evidence type="ECO:0000259" key="14">
    <source>
        <dbReference type="PROSITE" id="PS51194"/>
    </source>
</evidence>
<dbReference type="InterPro" id="IPR000629">
    <property type="entry name" value="RNA-helicase_DEAD-box_CS"/>
</dbReference>
<feature type="domain" description="DEAD-box RNA helicase Q" evidence="15">
    <location>
        <begin position="182"/>
        <end position="210"/>
    </location>
</feature>
<dbReference type="PROSITE" id="PS51192">
    <property type="entry name" value="HELICASE_ATP_BIND_1"/>
    <property type="match status" value="1"/>
</dbReference>
<comment type="catalytic activity">
    <reaction evidence="9">
        <text>ATP + H2O = ADP + phosphate + H(+)</text>
        <dbReference type="Rhea" id="RHEA:13065"/>
        <dbReference type="ChEBI" id="CHEBI:15377"/>
        <dbReference type="ChEBI" id="CHEBI:15378"/>
        <dbReference type="ChEBI" id="CHEBI:30616"/>
        <dbReference type="ChEBI" id="CHEBI:43474"/>
        <dbReference type="ChEBI" id="CHEBI:456216"/>
        <dbReference type="EC" id="3.6.4.13"/>
    </reaction>
</comment>
<reference evidence="16 17" key="1">
    <citation type="journal article" date="2020" name="Fungal Divers.">
        <title>Resolving the Mortierellaceae phylogeny through synthesis of multi-gene phylogenetics and phylogenomics.</title>
        <authorList>
            <person name="Vandepol N."/>
            <person name="Liber J."/>
            <person name="Desiro A."/>
            <person name="Na H."/>
            <person name="Kennedy M."/>
            <person name="Barry K."/>
            <person name="Grigoriev I.V."/>
            <person name="Miller A.N."/>
            <person name="O'Donnell K."/>
            <person name="Stajich J.E."/>
            <person name="Bonito G."/>
        </authorList>
    </citation>
    <scope>NUCLEOTIDE SEQUENCE [LARGE SCALE GENOMIC DNA]</scope>
    <source>
        <strain evidence="16 17">AD045</strain>
    </source>
</reference>
<dbReference type="InterPro" id="IPR027417">
    <property type="entry name" value="P-loop_NTPase"/>
</dbReference>
<dbReference type="PANTHER" id="PTHR47958">
    <property type="entry name" value="ATP-DEPENDENT RNA HELICASE DBP3"/>
    <property type="match status" value="1"/>
</dbReference>
<dbReference type="SMART" id="SM00490">
    <property type="entry name" value="HELICc"/>
    <property type="match status" value="1"/>
</dbReference>
<accession>A0ABQ7JJX2</accession>
<keyword evidence="7" id="KW-0694">RNA-binding</keyword>
<dbReference type="Pfam" id="PF00270">
    <property type="entry name" value="DEAD"/>
    <property type="match status" value="1"/>
</dbReference>
<organism evidence="16 17">
    <name type="scientific">Linnemannia gamsii</name>
    <dbReference type="NCBI Taxonomy" id="64522"/>
    <lineage>
        <taxon>Eukaryota</taxon>
        <taxon>Fungi</taxon>
        <taxon>Fungi incertae sedis</taxon>
        <taxon>Mucoromycota</taxon>
        <taxon>Mortierellomycotina</taxon>
        <taxon>Mortierellomycetes</taxon>
        <taxon>Mortierellales</taxon>
        <taxon>Mortierellaceae</taxon>
        <taxon>Linnemannia</taxon>
    </lineage>
</organism>
<evidence type="ECO:0000256" key="5">
    <source>
        <dbReference type="ARBA" id="ARBA00022806"/>
    </source>
</evidence>
<dbReference type="Gene3D" id="3.40.50.300">
    <property type="entry name" value="P-loop containing nucleotide triphosphate hydrolases"/>
    <property type="match status" value="2"/>
</dbReference>
<keyword evidence="5 11" id="KW-0347">Helicase</keyword>
<feature type="non-terminal residue" evidence="16">
    <location>
        <position position="516"/>
    </location>
</feature>
<keyword evidence="3 11" id="KW-0547">Nucleotide-binding</keyword>
<dbReference type="SUPFAM" id="SSF52540">
    <property type="entry name" value="P-loop containing nucleoside triphosphate hydrolases"/>
    <property type="match status" value="2"/>
</dbReference>
<evidence type="ECO:0000256" key="9">
    <source>
        <dbReference type="ARBA" id="ARBA00047984"/>
    </source>
</evidence>
<evidence type="ECO:0000259" key="15">
    <source>
        <dbReference type="PROSITE" id="PS51195"/>
    </source>
</evidence>
<dbReference type="InterPro" id="IPR011545">
    <property type="entry name" value="DEAD/DEAH_box_helicase_dom"/>
</dbReference>
<dbReference type="InterPro" id="IPR001650">
    <property type="entry name" value="Helicase_C-like"/>
</dbReference>
<comment type="caution">
    <text evidence="16">The sequence shown here is derived from an EMBL/GenBank/DDBJ whole genome shotgun (WGS) entry which is preliminary data.</text>
</comment>
<dbReference type="CDD" id="cd17967">
    <property type="entry name" value="DEADc_DDX3_DDX4"/>
    <property type="match status" value="1"/>
</dbReference>
<dbReference type="CDD" id="cd18787">
    <property type="entry name" value="SF2_C_DEAD"/>
    <property type="match status" value="1"/>
</dbReference>
<comment type="similarity">
    <text evidence="8">Belongs to the DEAD box helicase family. DDX3/DED1 subfamily.</text>
</comment>
<evidence type="ECO:0000256" key="11">
    <source>
        <dbReference type="RuleBase" id="RU000492"/>
    </source>
</evidence>
<evidence type="ECO:0000256" key="2">
    <source>
        <dbReference type="ARBA" id="ARBA00022540"/>
    </source>
</evidence>
<feature type="compositionally biased region" description="Polar residues" evidence="12">
    <location>
        <begin position="45"/>
        <end position="60"/>
    </location>
</feature>
<dbReference type="InterPro" id="IPR014014">
    <property type="entry name" value="RNA_helicase_DEAD_Q_motif"/>
</dbReference>
<keyword evidence="2" id="KW-0396">Initiation factor</keyword>
<dbReference type="SMART" id="SM00487">
    <property type="entry name" value="DEXDc"/>
    <property type="match status" value="1"/>
</dbReference>
<dbReference type="PROSITE" id="PS51195">
    <property type="entry name" value="Q_MOTIF"/>
    <property type="match status" value="1"/>
</dbReference>
<proteinExistence type="inferred from homology"/>
<feature type="region of interest" description="Disordered" evidence="12">
    <location>
        <begin position="1"/>
        <end position="130"/>
    </location>
</feature>
<keyword evidence="4 11" id="KW-0378">Hydrolase</keyword>
<dbReference type="PROSITE" id="PS00039">
    <property type="entry name" value="DEAD_ATP_HELICASE"/>
    <property type="match status" value="1"/>
</dbReference>
<evidence type="ECO:0000256" key="12">
    <source>
        <dbReference type="SAM" id="MobiDB-lite"/>
    </source>
</evidence>
<dbReference type="Proteomes" id="UP001194696">
    <property type="component" value="Unassembled WGS sequence"/>
</dbReference>
<sequence>MSHNDNLNGLNQQFAGMGVNESRGGGRPSGGRPAYVPPHMRSQAPAASSPRTDSWDTPRQSNNNNNSRSTGGWGGASESGYNRGWNEPTQHHQAAGGWNDRASSGGYGGRRSDTPSSGYPRLDRDVGTFKNGVQVPAARNPRLERELYGTEDKERQSTGINFEKYDDIPVEASGNDVPEPVLTFTSPPLDPLLLENIELSKYTQPTPVQKYSIPIVGNDRDLMACAQTGSGKTGGFLFPILSELFKRGPAPLPEQAGAGRTRKAYPSTLILAPTRELASQIWEESRKFSYRSWVRSCVVYGGADIGQQLRTIDRGCDMLTATPGRLVDLIERGRVSLANVQYLVLDEADRMLDMGFEPQIRRLVEKEDMPGVEERHTLMFSATFPRDIQHLARDFLRDYIFLSVGRVGSTSENITQKIEYVEDEDKRSVLLDILHAQPKGDLGLTLIFVETKRMADTLSDFLLSQNFPATSIHGDRTQRERERALDMFRSGRCPVMVATAVAARGLDIPNVTHVIS</sequence>
<evidence type="ECO:0000256" key="7">
    <source>
        <dbReference type="ARBA" id="ARBA00022884"/>
    </source>
</evidence>
<keyword evidence="6 11" id="KW-0067">ATP-binding</keyword>
<evidence type="ECO:0000256" key="1">
    <source>
        <dbReference type="ARBA" id="ARBA00012552"/>
    </source>
</evidence>
<evidence type="ECO:0000256" key="6">
    <source>
        <dbReference type="ARBA" id="ARBA00022840"/>
    </source>
</evidence>
<evidence type="ECO:0000313" key="16">
    <source>
        <dbReference type="EMBL" id="KAG0277135.1"/>
    </source>
</evidence>
<protein>
    <recommendedName>
        <fullName evidence="1">RNA helicase</fullName>
        <ecNumber evidence="1">3.6.4.13</ecNumber>
    </recommendedName>
</protein>
<feature type="compositionally biased region" description="Polar residues" evidence="12">
    <location>
        <begin position="1"/>
        <end position="14"/>
    </location>
</feature>
<evidence type="ECO:0000256" key="4">
    <source>
        <dbReference type="ARBA" id="ARBA00022801"/>
    </source>
</evidence>